<evidence type="ECO:0000313" key="2">
    <source>
        <dbReference type="WBParaSite" id="L893_g20567.t1"/>
    </source>
</evidence>
<keyword evidence="1" id="KW-1185">Reference proteome</keyword>
<name>A0A1I7YXP9_9BILA</name>
<dbReference type="WBParaSite" id="L893_g20567.t1">
    <property type="protein sequence ID" value="L893_g20567.t1"/>
    <property type="gene ID" value="L893_g20567"/>
</dbReference>
<accession>A0A1I7YXP9</accession>
<organism evidence="1 2">
    <name type="scientific">Steinernema glaseri</name>
    <dbReference type="NCBI Taxonomy" id="37863"/>
    <lineage>
        <taxon>Eukaryota</taxon>
        <taxon>Metazoa</taxon>
        <taxon>Ecdysozoa</taxon>
        <taxon>Nematoda</taxon>
        <taxon>Chromadorea</taxon>
        <taxon>Rhabditida</taxon>
        <taxon>Tylenchina</taxon>
        <taxon>Panagrolaimomorpha</taxon>
        <taxon>Strongyloidoidea</taxon>
        <taxon>Steinernematidae</taxon>
        <taxon>Steinernema</taxon>
    </lineage>
</organism>
<evidence type="ECO:0000313" key="1">
    <source>
        <dbReference type="Proteomes" id="UP000095287"/>
    </source>
</evidence>
<sequence length="89" mass="10273">MRSCGGLQINKGNAVCNAPLTANRHQSYAPFLQQAHIGIIRHGFQQYRPVNIQAFQKGLGIFQWRYKHQSQAAPHGRFRRNARHFHHEA</sequence>
<protein>
    <submittedName>
        <fullName evidence="2">Transposase</fullName>
    </submittedName>
</protein>
<proteinExistence type="predicted"/>
<dbReference type="Proteomes" id="UP000095287">
    <property type="component" value="Unplaced"/>
</dbReference>
<reference evidence="2" key="1">
    <citation type="submission" date="2016-11" db="UniProtKB">
        <authorList>
            <consortium name="WormBaseParasite"/>
        </authorList>
    </citation>
    <scope>IDENTIFICATION</scope>
</reference>
<dbReference type="AlphaFoldDB" id="A0A1I7YXP9"/>